<keyword evidence="3" id="KW-1185">Reference proteome</keyword>
<name>A0AAD4SL67_9MAGN</name>
<evidence type="ECO:0000313" key="2">
    <source>
        <dbReference type="EMBL" id="KAI3911827.1"/>
    </source>
</evidence>
<organism evidence="2 3">
    <name type="scientific">Papaver atlanticum</name>
    <dbReference type="NCBI Taxonomy" id="357466"/>
    <lineage>
        <taxon>Eukaryota</taxon>
        <taxon>Viridiplantae</taxon>
        <taxon>Streptophyta</taxon>
        <taxon>Embryophyta</taxon>
        <taxon>Tracheophyta</taxon>
        <taxon>Spermatophyta</taxon>
        <taxon>Magnoliopsida</taxon>
        <taxon>Ranunculales</taxon>
        <taxon>Papaveraceae</taxon>
        <taxon>Papaveroideae</taxon>
        <taxon>Papaver</taxon>
    </lineage>
</organism>
<accession>A0AAD4SL67</accession>
<dbReference type="AlphaFoldDB" id="A0AAD4SL67"/>
<evidence type="ECO:0000313" key="3">
    <source>
        <dbReference type="Proteomes" id="UP001202328"/>
    </source>
</evidence>
<feature type="signal peptide" evidence="1">
    <location>
        <begin position="1"/>
        <end position="18"/>
    </location>
</feature>
<protein>
    <submittedName>
        <fullName evidence="2">Uncharacterized protein</fullName>
    </submittedName>
</protein>
<dbReference type="EMBL" id="JAJJMB010009929">
    <property type="protein sequence ID" value="KAI3911827.1"/>
    <property type="molecule type" value="Genomic_DNA"/>
</dbReference>
<comment type="caution">
    <text evidence="2">The sequence shown here is derived from an EMBL/GenBank/DDBJ whole genome shotgun (WGS) entry which is preliminary data.</text>
</comment>
<proteinExistence type="predicted"/>
<evidence type="ECO:0000256" key="1">
    <source>
        <dbReference type="SAM" id="SignalP"/>
    </source>
</evidence>
<dbReference type="Proteomes" id="UP001202328">
    <property type="component" value="Unassembled WGS sequence"/>
</dbReference>
<sequence length="86" mass="10543">KTRFSLMLTLLMLDSYHFFKVERNPAETYYVSEIELMKQKHILHYSDIIQTAEYWRFFKWLRRFTPVSKHLAATTYRPSNYICQAE</sequence>
<feature type="chain" id="PRO_5042017872" evidence="1">
    <location>
        <begin position="19"/>
        <end position="86"/>
    </location>
</feature>
<feature type="non-terminal residue" evidence="2">
    <location>
        <position position="1"/>
    </location>
</feature>
<gene>
    <name evidence="2" type="ORF">MKW98_025291</name>
</gene>
<reference evidence="2" key="1">
    <citation type="submission" date="2022-04" db="EMBL/GenBank/DDBJ databases">
        <title>A functionally conserved STORR gene fusion in Papaver species that diverged 16.8 million years ago.</title>
        <authorList>
            <person name="Catania T."/>
        </authorList>
    </citation>
    <scope>NUCLEOTIDE SEQUENCE</scope>
    <source>
        <strain evidence="2">S-188037</strain>
    </source>
</reference>
<keyword evidence="1" id="KW-0732">Signal</keyword>